<evidence type="ECO:0000313" key="1">
    <source>
        <dbReference type="EMBL" id="EEH43218.2"/>
    </source>
</evidence>
<dbReference type="AlphaFoldDB" id="C1GL31"/>
<evidence type="ECO:0000313" key="2">
    <source>
        <dbReference type="Proteomes" id="UP000001628"/>
    </source>
</evidence>
<dbReference type="Proteomes" id="UP000001628">
    <property type="component" value="Unassembled WGS sequence"/>
</dbReference>
<proteinExistence type="predicted"/>
<sequence>MTEFQLAHSTQEVQQGSSIEFVQASREESVYVPTLGTSSYKHLPLKSKRFSYPSLSDPSLTTPGKLPLPQVSTVAGIFNPIPSLRRTSISTRFSPISENNGHLITTTDGFQTENMEEDIVRALSIVRQDPATLFPPPSSHKWNSL</sequence>
<dbReference type="eggNOG" id="ENOG502RPTB">
    <property type="taxonomic scope" value="Eukaryota"/>
</dbReference>
<accession>C1GL31</accession>
<dbReference type="EMBL" id="KN275969">
    <property type="protein sequence ID" value="EEH43218.2"/>
    <property type="molecule type" value="Genomic_DNA"/>
</dbReference>
<dbReference type="GeneID" id="22586412"/>
<name>C1GL31_PARBD</name>
<organism evidence="1 2">
    <name type="scientific">Paracoccidioides brasiliensis (strain Pb18)</name>
    <dbReference type="NCBI Taxonomy" id="502780"/>
    <lineage>
        <taxon>Eukaryota</taxon>
        <taxon>Fungi</taxon>
        <taxon>Dikarya</taxon>
        <taxon>Ascomycota</taxon>
        <taxon>Pezizomycotina</taxon>
        <taxon>Eurotiomycetes</taxon>
        <taxon>Eurotiomycetidae</taxon>
        <taxon>Onygenales</taxon>
        <taxon>Ajellomycetaceae</taxon>
        <taxon>Paracoccidioides</taxon>
    </lineage>
</organism>
<keyword evidence="2" id="KW-1185">Reference proteome</keyword>
<dbReference type="RefSeq" id="XP_010763292.1">
    <property type="nucleotide sequence ID" value="XM_010764990.1"/>
</dbReference>
<dbReference type="HOGENOM" id="CLU_1787403_0_0_1"/>
<dbReference type="KEGG" id="pbn:PADG_08038"/>
<reference evidence="1 2" key="1">
    <citation type="journal article" date="2011" name="PLoS Genet.">
        <title>Comparative genomic analysis of human fungal pathogens causing paracoccidioidomycosis.</title>
        <authorList>
            <person name="Desjardins C.A."/>
            <person name="Champion M.D."/>
            <person name="Holder J.W."/>
            <person name="Muszewska A."/>
            <person name="Goldberg J."/>
            <person name="Bailao A.M."/>
            <person name="Brigido M.M."/>
            <person name="Ferreira M.E."/>
            <person name="Garcia A.M."/>
            <person name="Grynberg M."/>
            <person name="Gujja S."/>
            <person name="Heiman D.I."/>
            <person name="Henn M.R."/>
            <person name="Kodira C.D."/>
            <person name="Leon-Narvaez H."/>
            <person name="Longo L.V."/>
            <person name="Ma L.J."/>
            <person name="Malavazi I."/>
            <person name="Matsuo A.L."/>
            <person name="Morais F.V."/>
            <person name="Pereira M."/>
            <person name="Rodriguez-Brito S."/>
            <person name="Sakthikumar S."/>
            <person name="Salem-Izacc S.M."/>
            <person name="Sykes S.M."/>
            <person name="Teixeira M.M."/>
            <person name="Vallejo M.C."/>
            <person name="Walter M.E."/>
            <person name="Yandava C."/>
            <person name="Young S."/>
            <person name="Zeng Q."/>
            <person name="Zucker J."/>
            <person name="Felipe M.S."/>
            <person name="Goldman G.H."/>
            <person name="Haas B.J."/>
            <person name="McEwen J.G."/>
            <person name="Nino-Vega G."/>
            <person name="Puccia R."/>
            <person name="San-Blas G."/>
            <person name="Soares C.M."/>
            <person name="Birren B.W."/>
            <person name="Cuomo C.A."/>
        </authorList>
    </citation>
    <scope>NUCLEOTIDE SEQUENCE [LARGE SCALE GENOMIC DNA]</scope>
    <source>
        <strain evidence="1 2">Pb18</strain>
    </source>
</reference>
<dbReference type="VEuPathDB" id="FungiDB:PADG_08038"/>
<protein>
    <submittedName>
        <fullName evidence="1">Uncharacterized protein</fullName>
    </submittedName>
</protein>
<dbReference type="InParanoid" id="C1GL31"/>
<gene>
    <name evidence="1" type="ORF">PADG_08038</name>
</gene>